<name>A0A398B0V1_9BACI</name>
<evidence type="ECO:0000313" key="1">
    <source>
        <dbReference type="EMBL" id="RID83435.1"/>
    </source>
</evidence>
<protein>
    <submittedName>
        <fullName evidence="1">DUF1641 domain-containing protein</fullName>
    </submittedName>
</protein>
<accession>A0A398B0V1</accession>
<organism evidence="1 2">
    <name type="scientific">Peribacillus asahii</name>
    <dbReference type="NCBI Taxonomy" id="228899"/>
    <lineage>
        <taxon>Bacteria</taxon>
        <taxon>Bacillati</taxon>
        <taxon>Bacillota</taxon>
        <taxon>Bacilli</taxon>
        <taxon>Bacillales</taxon>
        <taxon>Bacillaceae</taxon>
        <taxon>Peribacillus</taxon>
    </lineage>
</organism>
<reference evidence="1 2" key="1">
    <citation type="submission" date="2018-08" db="EMBL/GenBank/DDBJ databases">
        <title>Bacillus jemisoniae sp. nov., Bacillus chryseoplanitiae sp. nov., Bacillus resnikiae sp. nov., and Bacillus frankliniae sp. nov., isolated from Viking spacecraft and associated surfaces.</title>
        <authorList>
            <person name="Seuylemezian A."/>
            <person name="Vaishampayan P."/>
        </authorList>
    </citation>
    <scope>NUCLEOTIDE SEQUENCE [LARGE SCALE GENOMIC DNA]</scope>
    <source>
        <strain evidence="1 2">MA001</strain>
    </source>
</reference>
<dbReference type="PANTHER" id="PTHR38433:SF1">
    <property type="entry name" value="DUF1641 DOMAIN-CONTAINING PROTEIN"/>
    <property type="match status" value="1"/>
</dbReference>
<keyword evidence="2" id="KW-1185">Reference proteome</keyword>
<dbReference type="RefSeq" id="WP_119118240.1">
    <property type="nucleotide sequence ID" value="NZ_QWVS01000034.1"/>
</dbReference>
<dbReference type="Proteomes" id="UP000266016">
    <property type="component" value="Unassembled WGS sequence"/>
</dbReference>
<proteinExistence type="predicted"/>
<evidence type="ECO:0000313" key="2">
    <source>
        <dbReference type="Proteomes" id="UP000266016"/>
    </source>
</evidence>
<dbReference type="AlphaFoldDB" id="A0A398B0V1"/>
<comment type="caution">
    <text evidence="1">The sequence shown here is derived from an EMBL/GenBank/DDBJ whole genome shotgun (WGS) entry which is preliminary data.</text>
</comment>
<sequence length="165" mass="18372">MARAITQIKKEVPNQELEQSQAVSEIIQELAANKEAILQTINIIKGLHETKILEAVTSMIEQRTEIGAIAIQQINQPSMHNVIKNGMSAFSFLGSLQPEQLNTLLDGLGNGVKNISTPEQDAEKQSLWKLRKRLGSPEVRVAMTTMFDFMDGMGEVLLRNKQEKS</sequence>
<dbReference type="EMBL" id="QWVS01000034">
    <property type="protein sequence ID" value="RID83435.1"/>
    <property type="molecule type" value="Genomic_DNA"/>
</dbReference>
<gene>
    <name evidence="1" type="ORF">D1953_16325</name>
</gene>
<dbReference type="PANTHER" id="PTHR38433">
    <property type="match status" value="1"/>
</dbReference>